<evidence type="ECO:0000313" key="5">
    <source>
        <dbReference type="Proteomes" id="UP001139158"/>
    </source>
</evidence>
<dbReference type="AlphaFoldDB" id="A0A9X1MFR9"/>
<accession>A0A9X1MFR9</accession>
<dbReference type="RefSeq" id="WP_227896311.1">
    <property type="nucleotide sequence ID" value="NZ_CP099466.1"/>
</dbReference>
<dbReference type="PANTHER" id="PTHR42760:SF133">
    <property type="entry name" value="3-OXOACYL-[ACYL-CARRIER-PROTEIN] REDUCTASE"/>
    <property type="match status" value="1"/>
</dbReference>
<protein>
    <submittedName>
        <fullName evidence="4">SDR family oxidoreductase</fullName>
    </submittedName>
</protein>
<gene>
    <name evidence="4" type="ORF">LJ757_11595</name>
</gene>
<evidence type="ECO:0000256" key="2">
    <source>
        <dbReference type="ARBA" id="ARBA00023002"/>
    </source>
</evidence>
<dbReference type="FunFam" id="3.40.50.720:FF:000084">
    <property type="entry name" value="Short-chain dehydrogenase reductase"/>
    <property type="match status" value="1"/>
</dbReference>
<dbReference type="Gene3D" id="3.40.50.720">
    <property type="entry name" value="NAD(P)-binding Rossmann-like Domain"/>
    <property type="match status" value="1"/>
</dbReference>
<comment type="similarity">
    <text evidence="1 3">Belongs to the short-chain dehydrogenases/reductases (SDR) family.</text>
</comment>
<name>A0A9X1MFR9_9MICC</name>
<proteinExistence type="inferred from homology"/>
<sequence>MSFPFPDVSAQPIADLIALKGRAALITGGAQGLGRAIAERLAEAGANVALADLNLDLAAEAARSIGERYGVTAVGVRMDVTDEESVAAGADEAAAAIGAITVWVNNAGLFPSVPVPDMSVQAWDQVYAVNTRGTFLGAREAVKQMAGRGGVIVNIVSTAGFQAPAPGLSAYVSSKHAVRGMTKAMALEFAPLGIRVLGVAPSYVPTEGNMAMATAMMEQAAAAGIELPEMDVMNQSLIGRTGTPDDIARVVLFAASDLSAIMTGSVLLADAGETI</sequence>
<keyword evidence="2" id="KW-0560">Oxidoreductase</keyword>
<comment type="caution">
    <text evidence="4">The sequence shown here is derived from an EMBL/GenBank/DDBJ whole genome shotgun (WGS) entry which is preliminary data.</text>
</comment>
<dbReference type="SUPFAM" id="SSF51735">
    <property type="entry name" value="NAD(P)-binding Rossmann-fold domains"/>
    <property type="match status" value="1"/>
</dbReference>
<dbReference type="Proteomes" id="UP001139158">
    <property type="component" value="Unassembled WGS sequence"/>
</dbReference>
<keyword evidence="5" id="KW-1185">Reference proteome</keyword>
<dbReference type="CDD" id="cd05233">
    <property type="entry name" value="SDR_c"/>
    <property type="match status" value="1"/>
</dbReference>
<dbReference type="InterPro" id="IPR002347">
    <property type="entry name" value="SDR_fam"/>
</dbReference>
<dbReference type="PANTHER" id="PTHR42760">
    <property type="entry name" value="SHORT-CHAIN DEHYDROGENASES/REDUCTASES FAMILY MEMBER"/>
    <property type="match status" value="1"/>
</dbReference>
<dbReference type="GO" id="GO:0016616">
    <property type="term" value="F:oxidoreductase activity, acting on the CH-OH group of donors, NAD or NADP as acceptor"/>
    <property type="evidence" value="ECO:0007669"/>
    <property type="project" value="TreeGrafter"/>
</dbReference>
<evidence type="ECO:0000256" key="3">
    <source>
        <dbReference type="RuleBase" id="RU000363"/>
    </source>
</evidence>
<reference evidence="4" key="1">
    <citation type="submission" date="2021-10" db="EMBL/GenBank/DDBJ databases">
        <title>Novel species in genus Arthrobacter.</title>
        <authorList>
            <person name="Liu Y."/>
        </authorList>
    </citation>
    <scope>NUCLEOTIDE SEQUENCE</scope>
    <source>
        <strain evidence="4">Zg-Y453</strain>
    </source>
</reference>
<dbReference type="PRINTS" id="PR00081">
    <property type="entry name" value="GDHRDH"/>
</dbReference>
<evidence type="ECO:0000256" key="1">
    <source>
        <dbReference type="ARBA" id="ARBA00006484"/>
    </source>
</evidence>
<dbReference type="PRINTS" id="PR00080">
    <property type="entry name" value="SDRFAMILY"/>
</dbReference>
<organism evidence="4 5">
    <name type="scientific">Arthrobacter caoxuetaonis</name>
    <dbReference type="NCBI Taxonomy" id="2886935"/>
    <lineage>
        <taxon>Bacteria</taxon>
        <taxon>Bacillati</taxon>
        <taxon>Actinomycetota</taxon>
        <taxon>Actinomycetes</taxon>
        <taxon>Micrococcales</taxon>
        <taxon>Micrococcaceae</taxon>
        <taxon>Arthrobacter</taxon>
    </lineage>
</organism>
<evidence type="ECO:0000313" key="4">
    <source>
        <dbReference type="EMBL" id="MCC3298445.1"/>
    </source>
</evidence>
<dbReference type="Pfam" id="PF00106">
    <property type="entry name" value="adh_short"/>
    <property type="match status" value="1"/>
</dbReference>
<dbReference type="EMBL" id="JAJFZV010000011">
    <property type="protein sequence ID" value="MCC3298445.1"/>
    <property type="molecule type" value="Genomic_DNA"/>
</dbReference>
<dbReference type="InterPro" id="IPR036291">
    <property type="entry name" value="NAD(P)-bd_dom_sf"/>
</dbReference>